<dbReference type="GO" id="GO:0071160">
    <property type="term" value="F:cyanophycin synthetase activity (L-aspartate-adding)"/>
    <property type="evidence" value="ECO:0007669"/>
    <property type="project" value="UniProtKB-EC"/>
</dbReference>
<evidence type="ECO:0000256" key="13">
    <source>
        <dbReference type="PROSITE-ProRule" id="PRU00409"/>
    </source>
</evidence>
<keyword evidence="9 13" id="KW-0067">ATP-binding</keyword>
<dbReference type="InterPro" id="IPR013651">
    <property type="entry name" value="ATP-grasp_RimK-type"/>
</dbReference>
<dbReference type="AlphaFoldDB" id="A0A9X2XV30"/>
<gene>
    <name evidence="15" type="primary">cphA</name>
    <name evidence="15" type="ORF">OCK74_08190</name>
</gene>
<dbReference type="Pfam" id="PF08443">
    <property type="entry name" value="RimK"/>
    <property type="match status" value="1"/>
</dbReference>
<dbReference type="Pfam" id="PF08245">
    <property type="entry name" value="Mur_ligase_M"/>
    <property type="match status" value="1"/>
</dbReference>
<dbReference type="SUPFAM" id="SSF53623">
    <property type="entry name" value="MurD-like peptide ligases, catalytic domain"/>
    <property type="match status" value="1"/>
</dbReference>
<evidence type="ECO:0000256" key="1">
    <source>
        <dbReference type="ARBA" id="ARBA00003184"/>
    </source>
</evidence>
<keyword evidence="16" id="KW-1185">Reference proteome</keyword>
<dbReference type="Gene3D" id="3.30.470.20">
    <property type="entry name" value="ATP-grasp fold, B domain"/>
    <property type="match status" value="2"/>
</dbReference>
<accession>A0A9X2XV30</accession>
<keyword evidence="7 15" id="KW-0436">Ligase</keyword>
<feature type="domain" description="ATP-grasp" evidence="14">
    <location>
        <begin position="221"/>
        <end position="474"/>
    </location>
</feature>
<comment type="catalytic activity">
    <reaction evidence="12">
        <text>[L-4-(L-arginin-2-N-yl)aspartate](n) + L-aspartate + ATP = [L-4-(L-arginin-2-N-yl)aspartate](n)-L-aspartate + ADP + phosphate + H(+)</text>
        <dbReference type="Rhea" id="RHEA:13277"/>
        <dbReference type="Rhea" id="RHEA-COMP:13728"/>
        <dbReference type="Rhea" id="RHEA-COMP:13733"/>
        <dbReference type="ChEBI" id="CHEBI:15378"/>
        <dbReference type="ChEBI" id="CHEBI:29991"/>
        <dbReference type="ChEBI" id="CHEBI:30616"/>
        <dbReference type="ChEBI" id="CHEBI:43474"/>
        <dbReference type="ChEBI" id="CHEBI:137986"/>
        <dbReference type="ChEBI" id="CHEBI:137990"/>
        <dbReference type="ChEBI" id="CHEBI:456216"/>
        <dbReference type="EC" id="6.3.2.29"/>
    </reaction>
</comment>
<dbReference type="InterPro" id="IPR011761">
    <property type="entry name" value="ATP-grasp"/>
</dbReference>
<comment type="catalytic activity">
    <reaction evidence="11">
        <text>[L-4-(L-arginin-2-N-yl)aspartate](n)-L-aspartate + L-arginine + ATP = [L-4-(L-arginin-2-N-yl)aspartate](n+1) + ADP + phosphate + H(+)</text>
        <dbReference type="Rhea" id="RHEA:23888"/>
        <dbReference type="Rhea" id="RHEA-COMP:13732"/>
        <dbReference type="Rhea" id="RHEA-COMP:13733"/>
        <dbReference type="ChEBI" id="CHEBI:15378"/>
        <dbReference type="ChEBI" id="CHEBI:30616"/>
        <dbReference type="ChEBI" id="CHEBI:32682"/>
        <dbReference type="ChEBI" id="CHEBI:43474"/>
        <dbReference type="ChEBI" id="CHEBI:137986"/>
        <dbReference type="ChEBI" id="CHEBI:137990"/>
        <dbReference type="ChEBI" id="CHEBI:456216"/>
        <dbReference type="EC" id="6.3.2.30"/>
    </reaction>
</comment>
<dbReference type="InterPro" id="IPR013221">
    <property type="entry name" value="Mur_ligase_cen"/>
</dbReference>
<evidence type="ECO:0000256" key="12">
    <source>
        <dbReference type="ARBA" id="ARBA00048425"/>
    </source>
</evidence>
<organism evidence="15 16">
    <name type="scientific">Paraflavisolibacter caeni</name>
    <dbReference type="NCBI Taxonomy" id="2982496"/>
    <lineage>
        <taxon>Bacteria</taxon>
        <taxon>Pseudomonadati</taxon>
        <taxon>Bacteroidota</taxon>
        <taxon>Chitinophagia</taxon>
        <taxon>Chitinophagales</taxon>
        <taxon>Chitinophagaceae</taxon>
        <taxon>Paraflavisolibacter</taxon>
    </lineage>
</organism>
<dbReference type="PANTHER" id="PTHR23135:SF18">
    <property type="entry name" value="CYANOPHYCIN SYNTHETASE"/>
    <property type="match status" value="1"/>
</dbReference>
<dbReference type="SUPFAM" id="SSF53244">
    <property type="entry name" value="MurD-like peptide ligases, peptide-binding domain"/>
    <property type="match status" value="1"/>
</dbReference>
<dbReference type="InterPro" id="IPR036615">
    <property type="entry name" value="Mur_ligase_C_dom_sf"/>
</dbReference>
<sequence>MELLELRVLKGPNYWSTKKKKLIQLLLNFKNTQFSLTNQIPLLYDRFLQLLHPSYEKECSLDVIKSQCLQSSGETSINHFIGYIAIELQKLAGIDVNDIIATPAGQNDLHYIVFSYDEEASGIYAAHAALNITNALIKGEEYNICSDIIELERLWFSEKLGPSTGSIVEEAQKRNIPFIRLDKGSLVQLGYGANQKRIEATITSQTNSIAVDIACNKEQTKNILNRAGIPVPKGSVVEDECKLKEAIEAIGFPIVIKPLDGNHGKGATINIHDWEAAVKALNHAKEISKRIIVEQFIEGIDFRVLMINNKFVAAALRTPACIVGDSIHTIQELIDLENKKPERGNQHDNLLTCITIDDELQELLAMHHYTLDTILPLKKVVYLKRTANLSTGGTATDVTDDVHPSNISLFERISRLIGLDICGIDIMANDLATPLQDDGGAILEVNAAPGFRMHLSPSIGKSRNVAAPVVDMLFKNNGRIPLVAVTGTNGKTTTTRLVAHMAQQAGFTTGYTTTDGIYINQELLMKGDCSGPNSAQVILCDPNVEFAVLETARGGMLRSGLGFDQCDAAIITNVAEDHLGLNGIDTIEKLAKVKAIVAHAVSETGYAILNADDDLVYAMKDQLNCKVALFSMYSDSIRIEEHCSRGEIAAVFENGFLLLRIGNNIIPIDDVKNVPITFSGKAGFNIANALAACLAAYTSKIKLSTIRQALRSFMPSIENTPGRVNIFEFNEFTFMLDYAHNQHGVKALGEFIRTMEASLKVGIITGVGDRRDEDLIALGEEAARIFDEIIIRHDADMRGRTVEEVESLISQGIFHIDPWKKVVYSLDECEAVRFAIDNAKPQTLIVALAENIQKVSELIRQYQRERTSQLQIAG</sequence>
<dbReference type="RefSeq" id="WP_279296532.1">
    <property type="nucleotide sequence ID" value="NZ_JAOTIF010000004.1"/>
</dbReference>
<dbReference type="GO" id="GO:0046872">
    <property type="term" value="F:metal ion binding"/>
    <property type="evidence" value="ECO:0007669"/>
    <property type="project" value="InterPro"/>
</dbReference>
<dbReference type="PROSITE" id="PS50975">
    <property type="entry name" value="ATP_GRASP"/>
    <property type="match status" value="1"/>
</dbReference>
<evidence type="ECO:0000256" key="5">
    <source>
        <dbReference type="ARBA" id="ARBA00013005"/>
    </source>
</evidence>
<evidence type="ECO:0000256" key="2">
    <source>
        <dbReference type="ARBA" id="ARBA00009060"/>
    </source>
</evidence>
<proteinExistence type="inferred from homology"/>
<dbReference type="SUPFAM" id="SSF56059">
    <property type="entry name" value="Glutathione synthetase ATP-binding domain-like"/>
    <property type="match status" value="1"/>
</dbReference>
<dbReference type="NCBIfam" id="TIGR02068">
    <property type="entry name" value="cya_phycin_syn"/>
    <property type="match status" value="1"/>
</dbReference>
<dbReference type="Pfam" id="PF18921">
    <property type="entry name" value="Cyanophycin_syn"/>
    <property type="match status" value="1"/>
</dbReference>
<dbReference type="Gene3D" id="3.40.1190.10">
    <property type="entry name" value="Mur-like, catalytic domain"/>
    <property type="match status" value="1"/>
</dbReference>
<name>A0A9X2XV30_9BACT</name>
<evidence type="ECO:0000256" key="9">
    <source>
        <dbReference type="ARBA" id="ARBA00022840"/>
    </source>
</evidence>
<dbReference type="InterPro" id="IPR011810">
    <property type="entry name" value="Cya_phycin_syn"/>
</dbReference>
<dbReference type="Gene3D" id="3.90.190.20">
    <property type="entry name" value="Mur ligase, C-terminal domain"/>
    <property type="match status" value="1"/>
</dbReference>
<comment type="caution">
    <text evidence="15">The sequence shown here is derived from an EMBL/GenBank/DDBJ whole genome shotgun (WGS) entry which is preliminary data.</text>
</comment>
<dbReference type="GO" id="GO:0071161">
    <property type="term" value="F:cyanophycin synthetase activity (L-arginine-adding)"/>
    <property type="evidence" value="ECO:0007669"/>
    <property type="project" value="UniProtKB-EC"/>
</dbReference>
<reference evidence="15" key="2">
    <citation type="submission" date="2023-04" db="EMBL/GenBank/DDBJ databases">
        <title>Paracnuella aquatica gen. nov., sp. nov., a member of the family Chitinophagaceae isolated from a hot spring.</title>
        <authorList>
            <person name="Wang C."/>
        </authorList>
    </citation>
    <scope>NUCLEOTIDE SEQUENCE</scope>
    <source>
        <strain evidence="15">LB-8</strain>
    </source>
</reference>
<comment type="function">
    <text evidence="1">Catalyzes the ATP-dependent polymerization of arginine and aspartate to multi-L-arginyl-poly-L-aspartic acid (cyanophycin; a water-insoluble reserve polymer).</text>
</comment>
<dbReference type="NCBIfam" id="NF010623">
    <property type="entry name" value="PRK14016.1"/>
    <property type="match status" value="1"/>
</dbReference>
<comment type="similarity">
    <text evidence="2">In the C-terminal section; belongs to the MurCDEF family.</text>
</comment>
<evidence type="ECO:0000256" key="11">
    <source>
        <dbReference type="ARBA" id="ARBA00048094"/>
    </source>
</evidence>
<evidence type="ECO:0000256" key="8">
    <source>
        <dbReference type="ARBA" id="ARBA00022741"/>
    </source>
</evidence>
<dbReference type="Proteomes" id="UP001155483">
    <property type="component" value="Unassembled WGS sequence"/>
</dbReference>
<comment type="subunit">
    <text evidence="3">Homodimer.</text>
</comment>
<protein>
    <recommendedName>
        <fullName evidence="6">Cyanophycin synthetase</fullName>
        <ecNumber evidence="5">6.3.2.29</ecNumber>
        <ecNumber evidence="4">6.3.2.30</ecNumber>
    </recommendedName>
    <alternativeName>
        <fullName evidence="10">Cyanophycin synthase</fullName>
    </alternativeName>
</protein>
<dbReference type="InterPro" id="IPR044019">
    <property type="entry name" value="Cyanophycin_syn_N"/>
</dbReference>
<evidence type="ECO:0000313" key="15">
    <source>
        <dbReference type="EMBL" id="MCU7549091.1"/>
    </source>
</evidence>
<evidence type="ECO:0000256" key="3">
    <source>
        <dbReference type="ARBA" id="ARBA00011738"/>
    </source>
</evidence>
<evidence type="ECO:0000256" key="6">
    <source>
        <dbReference type="ARBA" id="ARBA00022036"/>
    </source>
</evidence>
<dbReference type="GO" id="GO:0005524">
    <property type="term" value="F:ATP binding"/>
    <property type="evidence" value="ECO:0007669"/>
    <property type="project" value="UniProtKB-UniRule"/>
</dbReference>
<dbReference type="Pfam" id="PF02875">
    <property type="entry name" value="Mur_ligase_C"/>
    <property type="match status" value="1"/>
</dbReference>
<evidence type="ECO:0000256" key="4">
    <source>
        <dbReference type="ARBA" id="ARBA00012968"/>
    </source>
</evidence>
<dbReference type="InterPro" id="IPR004101">
    <property type="entry name" value="Mur_ligase_C"/>
</dbReference>
<evidence type="ECO:0000256" key="10">
    <source>
        <dbReference type="ARBA" id="ARBA00031353"/>
    </source>
</evidence>
<dbReference type="EC" id="6.3.2.30" evidence="4"/>
<evidence type="ECO:0000259" key="14">
    <source>
        <dbReference type="PROSITE" id="PS50975"/>
    </source>
</evidence>
<keyword evidence="8 13" id="KW-0547">Nucleotide-binding</keyword>
<dbReference type="EMBL" id="JAOTIF010000004">
    <property type="protein sequence ID" value="MCU7549091.1"/>
    <property type="molecule type" value="Genomic_DNA"/>
</dbReference>
<dbReference type="PANTHER" id="PTHR23135">
    <property type="entry name" value="MUR LIGASE FAMILY MEMBER"/>
    <property type="match status" value="1"/>
</dbReference>
<evidence type="ECO:0000313" key="16">
    <source>
        <dbReference type="Proteomes" id="UP001155483"/>
    </source>
</evidence>
<reference evidence="15" key="1">
    <citation type="submission" date="2022-09" db="EMBL/GenBank/DDBJ databases">
        <authorList>
            <person name="Yuan C."/>
            <person name="Ke Z."/>
        </authorList>
    </citation>
    <scope>NUCLEOTIDE SEQUENCE</scope>
    <source>
        <strain evidence="15">LB-8</strain>
    </source>
</reference>
<dbReference type="InterPro" id="IPR036565">
    <property type="entry name" value="Mur-like_cat_sf"/>
</dbReference>
<evidence type="ECO:0000256" key="7">
    <source>
        <dbReference type="ARBA" id="ARBA00022598"/>
    </source>
</evidence>
<dbReference type="EC" id="6.3.2.29" evidence="5"/>